<dbReference type="InterPro" id="IPR036291">
    <property type="entry name" value="NAD(P)-bd_dom_sf"/>
</dbReference>
<dbReference type="PANTHER" id="PTHR12126">
    <property type="entry name" value="NADH-UBIQUINONE OXIDOREDUCTASE 39 KDA SUBUNIT-RELATED"/>
    <property type="match status" value="1"/>
</dbReference>
<dbReference type="SUPFAM" id="SSF51735">
    <property type="entry name" value="NAD(P)-binding Rossmann-fold domains"/>
    <property type="match status" value="1"/>
</dbReference>
<accession>A0A502G3R2</accession>
<keyword evidence="3" id="KW-1185">Reference proteome</keyword>
<dbReference type="CDD" id="cd05271">
    <property type="entry name" value="NDUFA9_like_SDR_a"/>
    <property type="match status" value="1"/>
</dbReference>
<evidence type="ECO:0000259" key="1">
    <source>
        <dbReference type="Pfam" id="PF01370"/>
    </source>
</evidence>
<dbReference type="AlphaFoldDB" id="A0A502G3R2"/>
<dbReference type="Pfam" id="PF01370">
    <property type="entry name" value="Epimerase"/>
    <property type="match status" value="1"/>
</dbReference>
<dbReference type="Proteomes" id="UP000319931">
    <property type="component" value="Unassembled WGS sequence"/>
</dbReference>
<sequence>MKNTLVTLIGGGGFLGRYVAQALLETGARVRIAQRDPRQAFFLKPLGGLGQTQFAVADISNPDSIRRAVAGSDAVVNLVGILSGDFQKIQVDGARIVAEAAAAAGIPALVHVSAIGADPASPSAYGRSKGEGEAAVRAAFPAATILRPSIVFGREDQFVNRFAAMVATAASMPLVHVVPVLRAGTKFQPVYVGDVADAVIAALTHPQLAAGKTLELGGPDVLSMGALVRWIAKATNRAPKIVELPDSIGAAIASAGFLPGAPITQDQWKMLANDNVVSAQNGLELLGITPTPLDAVAPGWLVRYRKGGRFAVPVAA</sequence>
<dbReference type="Gene3D" id="3.40.50.720">
    <property type="entry name" value="NAD(P)-binding Rossmann-like Domain"/>
    <property type="match status" value="1"/>
</dbReference>
<dbReference type="RefSeq" id="WP_140848137.1">
    <property type="nucleotide sequence ID" value="NZ_RCZC01000001.1"/>
</dbReference>
<name>A0A502G3R2_9SPHN</name>
<protein>
    <submittedName>
        <fullName evidence="2">Complex I NDUFA9 subunit family protein</fullName>
    </submittedName>
</protein>
<dbReference type="EMBL" id="RCZC01000001">
    <property type="protein sequence ID" value="TPG56607.1"/>
    <property type="molecule type" value="Genomic_DNA"/>
</dbReference>
<gene>
    <name evidence="2" type="ORF">EAH76_03500</name>
</gene>
<evidence type="ECO:0000313" key="2">
    <source>
        <dbReference type="EMBL" id="TPG56607.1"/>
    </source>
</evidence>
<dbReference type="InterPro" id="IPR001509">
    <property type="entry name" value="Epimerase_deHydtase"/>
</dbReference>
<dbReference type="InterPro" id="IPR051207">
    <property type="entry name" value="ComplexI_NDUFA9_subunit"/>
</dbReference>
<proteinExistence type="predicted"/>
<dbReference type="GO" id="GO:0044877">
    <property type="term" value="F:protein-containing complex binding"/>
    <property type="evidence" value="ECO:0007669"/>
    <property type="project" value="TreeGrafter"/>
</dbReference>
<dbReference type="PANTHER" id="PTHR12126:SF11">
    <property type="entry name" value="NADH DEHYDROGENASE [UBIQUINONE] 1 ALPHA SUBCOMPLEX SUBUNIT 9, MITOCHONDRIAL"/>
    <property type="match status" value="1"/>
</dbReference>
<feature type="domain" description="NAD-dependent epimerase/dehydratase" evidence="1">
    <location>
        <begin position="7"/>
        <end position="216"/>
    </location>
</feature>
<comment type="caution">
    <text evidence="2">The sequence shown here is derived from an EMBL/GenBank/DDBJ whole genome shotgun (WGS) entry which is preliminary data.</text>
</comment>
<organism evidence="2 3">
    <name type="scientific">Sphingomonas glacialis</name>
    <dbReference type="NCBI Taxonomy" id="658225"/>
    <lineage>
        <taxon>Bacteria</taxon>
        <taxon>Pseudomonadati</taxon>
        <taxon>Pseudomonadota</taxon>
        <taxon>Alphaproteobacteria</taxon>
        <taxon>Sphingomonadales</taxon>
        <taxon>Sphingomonadaceae</taxon>
        <taxon>Sphingomonas</taxon>
    </lineage>
</organism>
<evidence type="ECO:0000313" key="3">
    <source>
        <dbReference type="Proteomes" id="UP000319931"/>
    </source>
</evidence>
<reference evidence="2 3" key="1">
    <citation type="journal article" date="2019" name="Environ. Microbiol.">
        <title>Species interactions and distinct microbial communities in high Arctic permafrost affected cryosols are associated with the CH4 and CO2 gas fluxes.</title>
        <authorList>
            <person name="Altshuler I."/>
            <person name="Hamel J."/>
            <person name="Turney S."/>
            <person name="Magnuson E."/>
            <person name="Levesque R."/>
            <person name="Greer C."/>
            <person name="Whyte L.G."/>
        </authorList>
    </citation>
    <scope>NUCLEOTIDE SEQUENCE [LARGE SCALE GENOMIC DNA]</scope>
    <source>
        <strain evidence="2 3">E6.1</strain>
    </source>
</reference>
<dbReference type="OrthoDB" id="9776313at2"/>